<comment type="subcellular location">
    <subcellularLocation>
        <location evidence="1">Membrane</location>
        <topology evidence="1">Multi-pass membrane protein</topology>
    </subcellularLocation>
</comment>
<dbReference type="AlphaFoldDB" id="E6LLI5"/>
<dbReference type="PANTHER" id="PTHR43077:SF10">
    <property type="entry name" value="TRANSPORT PERMEASE PROTEIN"/>
    <property type="match status" value="1"/>
</dbReference>
<evidence type="ECO:0000313" key="7">
    <source>
        <dbReference type="Proteomes" id="UP000003434"/>
    </source>
</evidence>
<protein>
    <submittedName>
        <fullName evidence="6">YhgE/Pip domain protein</fullName>
    </submittedName>
</protein>
<keyword evidence="4 5" id="KW-0472">Membrane</keyword>
<reference evidence="6 7" key="1">
    <citation type="submission" date="2010-12" db="EMBL/GenBank/DDBJ databases">
        <authorList>
            <person name="Muzny D."/>
            <person name="Qin X."/>
            <person name="Deng J."/>
            <person name="Jiang H."/>
            <person name="Liu Y."/>
            <person name="Qu J."/>
            <person name="Song X.-Z."/>
            <person name="Zhang L."/>
            <person name="Thornton R."/>
            <person name="Coyle M."/>
            <person name="Francisco L."/>
            <person name="Jackson L."/>
            <person name="Javaid M."/>
            <person name="Korchina V."/>
            <person name="Kovar C."/>
            <person name="Mata R."/>
            <person name="Mathew T."/>
            <person name="Ngo R."/>
            <person name="Nguyen L."/>
            <person name="Nguyen N."/>
            <person name="Okwuonu G."/>
            <person name="Ongeri F."/>
            <person name="Pham C."/>
            <person name="Simmons D."/>
            <person name="Wilczek-Boney K."/>
            <person name="Hale W."/>
            <person name="Jakkamsetti A."/>
            <person name="Pham P."/>
            <person name="Ruth R."/>
            <person name="San Lucas F."/>
            <person name="Warren J."/>
            <person name="Zhang J."/>
            <person name="Zhao Z."/>
            <person name="Zhou C."/>
            <person name="Zhu D."/>
            <person name="Lee S."/>
            <person name="Bess C."/>
            <person name="Blankenburg K."/>
            <person name="Forbes L."/>
            <person name="Fu Q."/>
            <person name="Gubbala S."/>
            <person name="Hirani K."/>
            <person name="Jayaseelan J.C."/>
            <person name="Lara F."/>
            <person name="Munidasa M."/>
            <person name="Palculict T."/>
            <person name="Patil S."/>
            <person name="Pu L.-L."/>
            <person name="Saada N."/>
            <person name="Tang L."/>
            <person name="Weissenberger G."/>
            <person name="Zhu Y."/>
            <person name="Hemphill L."/>
            <person name="Shang Y."/>
            <person name="Youmans B."/>
            <person name="Ayvaz T."/>
            <person name="Ross M."/>
            <person name="Santibanez J."/>
            <person name="Aqrawi P."/>
            <person name="Gross S."/>
            <person name="Joshi V."/>
            <person name="Fowler G."/>
            <person name="Nazareth L."/>
            <person name="Reid J."/>
            <person name="Worley K."/>
            <person name="Petrosino J."/>
            <person name="Highlander S."/>
            <person name="Gibbs R."/>
        </authorList>
    </citation>
    <scope>NUCLEOTIDE SEQUENCE [LARGE SCALE GENOMIC DNA]</scope>
    <source>
        <strain evidence="6 7">DSM 3986</strain>
    </source>
</reference>
<evidence type="ECO:0000313" key="6">
    <source>
        <dbReference type="EMBL" id="EFU77311.1"/>
    </source>
</evidence>
<keyword evidence="3 5" id="KW-1133">Transmembrane helix</keyword>
<evidence type="ECO:0000256" key="5">
    <source>
        <dbReference type="SAM" id="Phobius"/>
    </source>
</evidence>
<keyword evidence="2 5" id="KW-0812">Transmembrane</keyword>
<evidence type="ECO:0000256" key="2">
    <source>
        <dbReference type="ARBA" id="ARBA00022692"/>
    </source>
</evidence>
<sequence length="712" mass="80592">MMVFRRALSKILNSAKLLVAALSICMLCGGIILGSVVNIDTPQNSITNNYHHISETGKAYKVVSTKDIAVVNLDEGVKIKGKKAYYGGKIVTLPNEHFHMTGLDEARAGLNSGEYGAYIVIPATFSKAVESINNEPQKATIKYTVNGDNNDASLASVVNDINSFASVVSENITFIYVSAILDEYHKAQDNTKVILKNDGIDLDNINSISPESLLGRYENVKENNIDYKPSDMDMDKYNVENENIVDSFSRELRDVKDENEKNFENIKREGDEVRTGTNKFGRFFEGLTPLRDTSGNGVYSQGFENIEKLLSGHNDGLNSSFNIFDEIFKKQNEQTKNVIQEEANIHLASESNALQNRINLEIGSTIENSYRRIFEEEYQSIQRSGMERMRHYIEDVIRHEVVMNTEERDYLLTKLATASDAIIREDINTATMSNAVDRMISNIVPRFNVAMNPFVGSDTYLTGLNATADTDFNTIKTTLKFPIDELNEVFRNDIEDVIDNSVSNLSAEVNDKIVEFNETQRRYMDLLDDYNPYEHLNDSYMSRAANELERSANLAFSEFRDKQTDDEKQVYDIMRVSDENIRLYDDSINKAYDTTMKNVVDVVNALRSKKEDTKSENSELMRDFSDKLSYTRLGSIGNKDAYNFISSPVEIAPNDDSNIEVQSDYMYNLPSKKKSILDNKYTKGAISVGTVSFIVLLALVINILFKREEKED</sequence>
<organism evidence="6 7">
    <name type="scientific">Lachnoanaerobaculum saburreum DSM 3986</name>
    <dbReference type="NCBI Taxonomy" id="887325"/>
    <lineage>
        <taxon>Bacteria</taxon>
        <taxon>Bacillati</taxon>
        <taxon>Bacillota</taxon>
        <taxon>Clostridia</taxon>
        <taxon>Lachnospirales</taxon>
        <taxon>Lachnospiraceae</taxon>
        <taxon>Lachnoanaerobaculum</taxon>
    </lineage>
</organism>
<evidence type="ECO:0000256" key="4">
    <source>
        <dbReference type="ARBA" id="ARBA00023136"/>
    </source>
</evidence>
<dbReference type="GO" id="GO:0016020">
    <property type="term" value="C:membrane"/>
    <property type="evidence" value="ECO:0007669"/>
    <property type="project" value="UniProtKB-SubCell"/>
</dbReference>
<gene>
    <name evidence="6" type="ORF">HMPREF0381_0820</name>
</gene>
<name>E6LLI5_9FIRM</name>
<dbReference type="EMBL" id="AEPW01000028">
    <property type="protein sequence ID" value="EFU77311.1"/>
    <property type="molecule type" value="Genomic_DNA"/>
</dbReference>
<dbReference type="PANTHER" id="PTHR43077">
    <property type="entry name" value="TRANSPORT PERMEASE YVFS-RELATED"/>
    <property type="match status" value="1"/>
</dbReference>
<dbReference type="Proteomes" id="UP000003434">
    <property type="component" value="Unassembled WGS sequence"/>
</dbReference>
<proteinExistence type="predicted"/>
<dbReference type="InterPro" id="IPR051328">
    <property type="entry name" value="T7SS_ABC-Transporter"/>
</dbReference>
<accession>E6LLI5</accession>
<comment type="caution">
    <text evidence="6">The sequence shown here is derived from an EMBL/GenBank/DDBJ whole genome shotgun (WGS) entry which is preliminary data.</text>
</comment>
<feature type="transmembrane region" description="Helical" evidence="5">
    <location>
        <begin position="684"/>
        <end position="705"/>
    </location>
</feature>
<evidence type="ECO:0000256" key="1">
    <source>
        <dbReference type="ARBA" id="ARBA00004141"/>
    </source>
</evidence>
<evidence type="ECO:0000256" key="3">
    <source>
        <dbReference type="ARBA" id="ARBA00022989"/>
    </source>
</evidence>
<dbReference type="Gene3D" id="3.40.1710.10">
    <property type="entry name" value="abc type-2 transporter like domain"/>
    <property type="match status" value="1"/>
</dbReference>
<dbReference type="eggNOG" id="COG1511">
    <property type="taxonomic scope" value="Bacteria"/>
</dbReference>
<dbReference type="HOGENOM" id="CLU_352293_0_0_9"/>